<dbReference type="Pfam" id="PF13472">
    <property type="entry name" value="Lipase_GDSL_2"/>
    <property type="match status" value="1"/>
</dbReference>
<dbReference type="Gene3D" id="3.40.50.1110">
    <property type="entry name" value="SGNH hydrolase"/>
    <property type="match status" value="2"/>
</dbReference>
<dbReference type="GO" id="GO:0016787">
    <property type="term" value="F:hydrolase activity"/>
    <property type="evidence" value="ECO:0007669"/>
    <property type="project" value="UniProtKB-KW"/>
</dbReference>
<reference evidence="3 4" key="1">
    <citation type="submission" date="2018-12" db="EMBL/GenBank/DDBJ databases">
        <title>Corynebacterium sanguinis sp. nov., a clinically-associated and environmental corynebacterium.</title>
        <authorList>
            <person name="Gonzales-Siles L."/>
            <person name="Jaen-Luchoro D."/>
            <person name="Cardew S."/>
            <person name="Inganas E."/>
            <person name="Ohlen M."/>
            <person name="Jensie-Markopolous S."/>
            <person name="Pinyeiro-Iglesias B."/>
            <person name="Molin K."/>
            <person name="Skovbjerg S."/>
            <person name="Svensson-Stadler L."/>
            <person name="Funke G."/>
            <person name="Moore E.R.B."/>
        </authorList>
    </citation>
    <scope>NUCLEOTIDE SEQUENCE [LARGE SCALE GENOMIC DNA]</scope>
    <source>
        <strain evidence="3 4">58734</strain>
    </source>
</reference>
<evidence type="ECO:0000256" key="1">
    <source>
        <dbReference type="SAM" id="SignalP"/>
    </source>
</evidence>
<evidence type="ECO:0000259" key="2">
    <source>
        <dbReference type="Pfam" id="PF13472"/>
    </source>
</evidence>
<feature type="signal peptide" evidence="1">
    <location>
        <begin position="1"/>
        <end position="30"/>
    </location>
</feature>
<name>A0A6C1TYC9_9CORY</name>
<proteinExistence type="predicted"/>
<evidence type="ECO:0000313" key="4">
    <source>
        <dbReference type="Proteomes" id="UP000336646"/>
    </source>
</evidence>
<comment type="caution">
    <text evidence="3">The sequence shown here is derived from an EMBL/GenBank/DDBJ whole genome shotgun (WGS) entry which is preliminary data.</text>
</comment>
<gene>
    <name evidence="3" type="ORF">EKI59_03875</name>
</gene>
<dbReference type="EMBL" id="RXIR01000005">
    <property type="protein sequence ID" value="TVS29449.1"/>
    <property type="molecule type" value="Genomic_DNA"/>
</dbReference>
<dbReference type="InterPro" id="IPR013830">
    <property type="entry name" value="SGNH_hydro"/>
</dbReference>
<evidence type="ECO:0000313" key="3">
    <source>
        <dbReference type="EMBL" id="TVS29449.1"/>
    </source>
</evidence>
<dbReference type="RefSeq" id="WP_006839310.1">
    <property type="nucleotide sequence ID" value="NZ_CP038157.1"/>
</dbReference>
<organism evidence="3 4">
    <name type="scientific">Corynebacterium sanguinis</name>
    <dbReference type="NCBI Taxonomy" id="2594913"/>
    <lineage>
        <taxon>Bacteria</taxon>
        <taxon>Bacillati</taxon>
        <taxon>Actinomycetota</taxon>
        <taxon>Actinomycetes</taxon>
        <taxon>Mycobacteriales</taxon>
        <taxon>Corynebacteriaceae</taxon>
        <taxon>Corynebacterium</taxon>
    </lineage>
</organism>
<feature type="chain" id="PRO_5043213616" evidence="1">
    <location>
        <begin position="31"/>
        <end position="277"/>
    </location>
</feature>
<dbReference type="AlphaFoldDB" id="A0A6C1TYC9"/>
<keyword evidence="3" id="KW-0378">Hydrolase</keyword>
<dbReference type="OrthoDB" id="4529562at2"/>
<accession>A0A6C1TYC9</accession>
<dbReference type="InterPro" id="IPR036514">
    <property type="entry name" value="SGNH_hydro_sf"/>
</dbReference>
<sequence length="277" mass="29968">MLARTIRLRVVAVCATALAALSMAHAPANAQQRNMVIFGDSVISDPNAPQWLAGKLGLDPRGSSGVGTWCPQSPTSWGRQAAAQLGLAASDYSCTGTVTVSPGPQLYTQVDRALSDGALNPGTARVIITTGFNDTYNNEGRPDADVRRDFVNYMIPQVSRIRAAAPNARIQFVGYPKITSGDKVCLFHIAPNVSDWTSFAQIQRWEDQAQWMSVDAARATGTEFLDVKPSTWNNNMCAPDDQRMWAGLVDFYAGPGNLPIHVNQRGHDHVARVIANS</sequence>
<dbReference type="Proteomes" id="UP000336646">
    <property type="component" value="Unassembled WGS sequence"/>
</dbReference>
<dbReference type="GeneID" id="74901327"/>
<dbReference type="SUPFAM" id="SSF52266">
    <property type="entry name" value="SGNH hydrolase"/>
    <property type="match status" value="1"/>
</dbReference>
<keyword evidence="1" id="KW-0732">Signal</keyword>
<protein>
    <submittedName>
        <fullName evidence="3">Hydrolase</fullName>
    </submittedName>
</protein>
<feature type="domain" description="SGNH hydrolase-type esterase" evidence="2">
    <location>
        <begin position="38"/>
        <end position="268"/>
    </location>
</feature>